<dbReference type="Proteomes" id="UP000558192">
    <property type="component" value="Unassembled WGS sequence"/>
</dbReference>
<evidence type="ECO:0000259" key="1">
    <source>
        <dbReference type="Pfam" id="PF07238"/>
    </source>
</evidence>
<name>A0A7X5Y7Z9_9SPHN</name>
<dbReference type="Pfam" id="PF07238">
    <property type="entry name" value="PilZ"/>
    <property type="match status" value="2"/>
</dbReference>
<protein>
    <recommendedName>
        <fullName evidence="1">PilZ domain-containing protein</fullName>
    </recommendedName>
</protein>
<dbReference type="GO" id="GO:0035438">
    <property type="term" value="F:cyclic-di-GMP binding"/>
    <property type="evidence" value="ECO:0007669"/>
    <property type="project" value="InterPro"/>
</dbReference>
<dbReference type="InterPro" id="IPR009875">
    <property type="entry name" value="PilZ_domain"/>
</dbReference>
<proteinExistence type="predicted"/>
<dbReference type="RefSeq" id="WP_168067922.1">
    <property type="nucleotide sequence ID" value="NZ_JAATJC010000001.1"/>
</dbReference>
<feature type="domain" description="PilZ" evidence="1">
    <location>
        <begin position="101"/>
        <end position="180"/>
    </location>
</feature>
<sequence length="194" mass="21853">MPGTEQTDQVVDHPPREERRPVALSGWLVRTGSDQAYDFQIDDLSYGGCRLRSTAKLARGEKVHLNVLRRGTIPAIVRWHNGEGIGLSFSTEAPEKAEKPRKGDRLPVKAELVIRHAGRRPRVLDVSDLSRFGCCLAFDELPRVDEWVWVALPGLAPVEARIRWVESRRAGVEFVHPIHQAVFDLLLLRWGLAA</sequence>
<dbReference type="AlphaFoldDB" id="A0A7X5Y7Z9"/>
<evidence type="ECO:0000313" key="3">
    <source>
        <dbReference type="Proteomes" id="UP000558192"/>
    </source>
</evidence>
<accession>A0A7X5Y7Z9</accession>
<reference evidence="2 3" key="1">
    <citation type="submission" date="2020-03" db="EMBL/GenBank/DDBJ databases">
        <title>Genomic Encyclopedia of Type Strains, Phase IV (KMG-IV): sequencing the most valuable type-strain genomes for metagenomic binning, comparative biology and taxonomic classification.</title>
        <authorList>
            <person name="Goeker M."/>
        </authorList>
    </citation>
    <scope>NUCLEOTIDE SEQUENCE [LARGE SCALE GENOMIC DNA]</scope>
    <source>
        <strain evidence="2 3">DSM 16846</strain>
    </source>
</reference>
<feature type="domain" description="PilZ" evidence="1">
    <location>
        <begin position="16"/>
        <end position="97"/>
    </location>
</feature>
<comment type="caution">
    <text evidence="2">The sequence shown here is derived from an EMBL/GenBank/DDBJ whole genome shotgun (WGS) entry which is preliminary data.</text>
</comment>
<dbReference type="EMBL" id="JAATJC010000001">
    <property type="protein sequence ID" value="NJC05201.1"/>
    <property type="molecule type" value="Genomic_DNA"/>
</dbReference>
<gene>
    <name evidence="2" type="ORF">GGQ97_000994</name>
</gene>
<dbReference type="SUPFAM" id="SSF141371">
    <property type="entry name" value="PilZ domain-like"/>
    <property type="match status" value="2"/>
</dbReference>
<evidence type="ECO:0000313" key="2">
    <source>
        <dbReference type="EMBL" id="NJC05201.1"/>
    </source>
</evidence>
<organism evidence="2 3">
    <name type="scientific">Sphingomonas kaistensis</name>
    <dbReference type="NCBI Taxonomy" id="298708"/>
    <lineage>
        <taxon>Bacteria</taxon>
        <taxon>Pseudomonadati</taxon>
        <taxon>Pseudomonadota</taxon>
        <taxon>Alphaproteobacteria</taxon>
        <taxon>Sphingomonadales</taxon>
        <taxon>Sphingomonadaceae</taxon>
        <taxon>Sphingomonas</taxon>
    </lineage>
</organism>
<keyword evidence="3" id="KW-1185">Reference proteome</keyword>